<feature type="transmembrane region" description="Helical" evidence="9">
    <location>
        <begin position="479"/>
        <end position="497"/>
    </location>
</feature>
<accession>A0A1A7NWH7</accession>
<dbReference type="InterPro" id="IPR020846">
    <property type="entry name" value="MFS_dom"/>
</dbReference>
<evidence type="ECO:0000256" key="8">
    <source>
        <dbReference type="ARBA" id="ARBA00023136"/>
    </source>
</evidence>
<proteinExistence type="inferred from homology"/>
<feature type="transmembrane region" description="Helical" evidence="9">
    <location>
        <begin position="139"/>
        <end position="160"/>
    </location>
</feature>
<dbReference type="PANTHER" id="PTHR42718">
    <property type="entry name" value="MAJOR FACILITATOR SUPERFAMILY MULTIDRUG TRANSPORTER MFSC"/>
    <property type="match status" value="1"/>
</dbReference>
<sequence>MNTTPIKGGALVMMTLGLALATFMQVLDSTIANVAIPTIAGDLGASSTQGTWVITSFGVANAIAIPITGWLARRFGEVRLFLTSVLIFVIASWLCGISHSLNMLILCRIIQGLAAGPIVPLSQSLLLNNYPPQRRAMALAFWSMTVVVAPICGPILGGWLSDDFHWGWIFFINIPVGILVIVFTRITLGDRETKTYQQPIDSIGLILLILGVGALQLMLDRGREEDWFNSTEIVVLAIIATIGLIALIIWELGEKHPIVDIALFKKRNFTVGCLCTSLAFLIYLGSVVLIPLLLQQVYGYTATWAGLATAPIGLFPLLLSPIIGRFGYKVDMRVLVTISFFVYAFTFHWRAVTFEPEMNFAAVALPQFVQGIAVACFFMPLTTITLSGLKPEETASASSLFNFLRTLAGSIGTSLTTFMWYNREALHHGQLVESITPYNPMSQQYFQVMVEKGLNDTQTAALLANQITQQGLIIGANEIFYISALAFMMLFVIIWLAKPPFGTKH</sequence>
<evidence type="ECO:0000256" key="5">
    <source>
        <dbReference type="ARBA" id="ARBA00022519"/>
    </source>
</evidence>
<feature type="transmembrane region" description="Helical" evidence="9">
    <location>
        <begin position="50"/>
        <end position="71"/>
    </location>
</feature>
<comment type="subcellular location">
    <subcellularLocation>
        <location evidence="1">Cell inner membrane</location>
        <topology evidence="1">Multi-pass membrane protein</topology>
    </subcellularLocation>
</comment>
<dbReference type="GO" id="GO:0022857">
    <property type="term" value="F:transmembrane transporter activity"/>
    <property type="evidence" value="ECO:0007669"/>
    <property type="project" value="InterPro"/>
</dbReference>
<dbReference type="Gene3D" id="1.20.1720.10">
    <property type="entry name" value="Multidrug resistance protein D"/>
    <property type="match status" value="1"/>
</dbReference>
<feature type="transmembrane region" description="Helical" evidence="9">
    <location>
        <begin position="300"/>
        <end position="320"/>
    </location>
</feature>
<dbReference type="GO" id="GO:0005886">
    <property type="term" value="C:plasma membrane"/>
    <property type="evidence" value="ECO:0007669"/>
    <property type="project" value="UniProtKB-SubCell"/>
</dbReference>
<feature type="transmembrane region" description="Helical" evidence="9">
    <location>
        <begin position="200"/>
        <end position="219"/>
    </location>
</feature>
<feature type="transmembrane region" description="Helical" evidence="9">
    <location>
        <begin position="166"/>
        <end position="188"/>
    </location>
</feature>
<dbReference type="Gene3D" id="1.20.1250.20">
    <property type="entry name" value="MFS general substrate transporter like domains"/>
    <property type="match status" value="1"/>
</dbReference>
<dbReference type="AlphaFoldDB" id="A0A1A7NWH7"/>
<protein>
    <submittedName>
        <fullName evidence="11">Multidrug resistance protein B</fullName>
    </submittedName>
</protein>
<dbReference type="SUPFAM" id="SSF103473">
    <property type="entry name" value="MFS general substrate transporter"/>
    <property type="match status" value="1"/>
</dbReference>
<feature type="transmembrane region" description="Helical" evidence="9">
    <location>
        <begin position="332"/>
        <end position="349"/>
    </location>
</feature>
<comment type="caution">
    <text evidence="11">The sequence shown here is derived from an EMBL/GenBank/DDBJ whole genome shotgun (WGS) entry which is preliminary data.</text>
</comment>
<name>A0A1A7NWH7_9PAST</name>
<dbReference type="CDD" id="cd17503">
    <property type="entry name" value="MFS_LmrB_MDR_like"/>
    <property type="match status" value="1"/>
</dbReference>
<organism evidence="11 12">
    <name type="scientific">Gallibacterium genomosp. 3</name>
    <dbReference type="NCBI Taxonomy" id="505345"/>
    <lineage>
        <taxon>Bacteria</taxon>
        <taxon>Pseudomonadati</taxon>
        <taxon>Pseudomonadota</taxon>
        <taxon>Gammaproteobacteria</taxon>
        <taxon>Pasteurellales</taxon>
        <taxon>Pasteurellaceae</taxon>
        <taxon>Gallibacterium</taxon>
    </lineage>
</organism>
<keyword evidence="3" id="KW-0813">Transport</keyword>
<feature type="transmembrane region" description="Helical" evidence="9">
    <location>
        <begin position="369"/>
        <end position="389"/>
    </location>
</feature>
<keyword evidence="4" id="KW-1003">Cell membrane</keyword>
<dbReference type="PATRIC" id="fig|505345.7.peg.216"/>
<dbReference type="GO" id="GO:0015721">
    <property type="term" value="P:bile acid and bile salt transport"/>
    <property type="evidence" value="ECO:0007669"/>
    <property type="project" value="UniProtKB-ARBA"/>
</dbReference>
<feature type="transmembrane region" description="Helical" evidence="9">
    <location>
        <begin position="103"/>
        <end position="127"/>
    </location>
</feature>
<keyword evidence="7 9" id="KW-1133">Transmembrane helix</keyword>
<dbReference type="InterPro" id="IPR011701">
    <property type="entry name" value="MFS"/>
</dbReference>
<evidence type="ECO:0000313" key="11">
    <source>
        <dbReference type="EMBL" id="OBW93856.1"/>
    </source>
</evidence>
<dbReference type="RefSeq" id="WP_065238606.1">
    <property type="nucleotide sequence ID" value="NZ_JTJM01000005.1"/>
</dbReference>
<feature type="transmembrane region" description="Helical" evidence="9">
    <location>
        <begin position="78"/>
        <end position="97"/>
    </location>
</feature>
<keyword evidence="8 9" id="KW-0472">Membrane</keyword>
<keyword evidence="5" id="KW-0997">Cell inner membrane</keyword>
<dbReference type="InterPro" id="IPR036259">
    <property type="entry name" value="MFS_trans_sf"/>
</dbReference>
<gene>
    <name evidence="11" type="primary">emrB</name>
    <name evidence="11" type="ORF">QV01_01075</name>
</gene>
<dbReference type="PRINTS" id="PR01036">
    <property type="entry name" value="TCRTETB"/>
</dbReference>
<evidence type="ECO:0000259" key="10">
    <source>
        <dbReference type="PROSITE" id="PS50850"/>
    </source>
</evidence>
<evidence type="ECO:0000256" key="1">
    <source>
        <dbReference type="ARBA" id="ARBA00004429"/>
    </source>
</evidence>
<evidence type="ECO:0000256" key="7">
    <source>
        <dbReference type="ARBA" id="ARBA00022989"/>
    </source>
</evidence>
<dbReference type="PANTHER" id="PTHR42718:SF9">
    <property type="entry name" value="MAJOR FACILITATOR SUPERFAMILY MULTIDRUG TRANSPORTER MFSC"/>
    <property type="match status" value="1"/>
</dbReference>
<keyword evidence="6 9" id="KW-0812">Transmembrane</keyword>
<evidence type="ECO:0000313" key="12">
    <source>
        <dbReference type="Proteomes" id="UP000243558"/>
    </source>
</evidence>
<dbReference type="EMBL" id="JTJM01000005">
    <property type="protein sequence ID" value="OBW93856.1"/>
    <property type="molecule type" value="Genomic_DNA"/>
</dbReference>
<dbReference type="GO" id="GO:1990961">
    <property type="term" value="P:xenobiotic detoxification by transmembrane export across the plasma membrane"/>
    <property type="evidence" value="ECO:0007669"/>
    <property type="project" value="UniProtKB-ARBA"/>
</dbReference>
<evidence type="ECO:0000256" key="9">
    <source>
        <dbReference type="SAM" id="Phobius"/>
    </source>
</evidence>
<evidence type="ECO:0000256" key="2">
    <source>
        <dbReference type="ARBA" id="ARBA00008537"/>
    </source>
</evidence>
<reference evidence="11 12" key="1">
    <citation type="submission" date="2014-11" db="EMBL/GenBank/DDBJ databases">
        <title>Pan-genome of Gallibacterium spp.</title>
        <authorList>
            <person name="Kudirkiene E."/>
            <person name="Bojesen A.M."/>
        </authorList>
    </citation>
    <scope>NUCLEOTIDE SEQUENCE [LARGE SCALE GENOMIC DNA]</scope>
    <source>
        <strain evidence="11 12">F151</strain>
    </source>
</reference>
<dbReference type="PROSITE" id="PS50850">
    <property type="entry name" value="MFS"/>
    <property type="match status" value="1"/>
</dbReference>
<keyword evidence="12" id="KW-1185">Reference proteome</keyword>
<evidence type="ECO:0000256" key="4">
    <source>
        <dbReference type="ARBA" id="ARBA00022475"/>
    </source>
</evidence>
<dbReference type="OrthoDB" id="9812221at2"/>
<dbReference type="InterPro" id="IPR004638">
    <property type="entry name" value="EmrB-like"/>
</dbReference>
<dbReference type="Proteomes" id="UP000243558">
    <property type="component" value="Unassembled WGS sequence"/>
</dbReference>
<dbReference type="NCBIfam" id="TIGR00711">
    <property type="entry name" value="efflux_EmrB"/>
    <property type="match status" value="1"/>
</dbReference>
<dbReference type="FunFam" id="1.20.1720.10:FF:000002">
    <property type="entry name" value="Multidrug resistance protein B"/>
    <property type="match status" value="1"/>
</dbReference>
<evidence type="ECO:0000256" key="6">
    <source>
        <dbReference type="ARBA" id="ARBA00022692"/>
    </source>
</evidence>
<evidence type="ECO:0000256" key="3">
    <source>
        <dbReference type="ARBA" id="ARBA00022448"/>
    </source>
</evidence>
<dbReference type="Pfam" id="PF07690">
    <property type="entry name" value="MFS_1"/>
    <property type="match status" value="1"/>
</dbReference>
<feature type="transmembrane region" description="Helical" evidence="9">
    <location>
        <begin position="231"/>
        <end position="250"/>
    </location>
</feature>
<comment type="similarity">
    <text evidence="2">Belongs to the major facilitator superfamily. EmrB family.</text>
</comment>
<feature type="transmembrane region" description="Helical" evidence="9">
    <location>
        <begin position="271"/>
        <end position="294"/>
    </location>
</feature>
<feature type="domain" description="Major facilitator superfamily (MFS) profile" evidence="10">
    <location>
        <begin position="14"/>
        <end position="502"/>
    </location>
</feature>